<accession>A0A9W4CWV0</accession>
<evidence type="ECO:0000313" key="2">
    <source>
        <dbReference type="EMBL" id="CAD6500029.1"/>
    </source>
</evidence>
<feature type="domain" description="RSE1/DDB1/CPSF1 first beta-propeller" evidence="1">
    <location>
        <begin position="67"/>
        <end position="472"/>
    </location>
</feature>
<comment type="caution">
    <text evidence="2">The sequence shown here is derived from an EMBL/GenBank/DDBJ whole genome shotgun (WGS) entry which is preliminary data.</text>
</comment>
<dbReference type="InterPro" id="IPR018846">
    <property type="entry name" value="Beta-prop_RSE1/DDB1/CPSF1_1st"/>
</dbReference>
<evidence type="ECO:0000259" key="1">
    <source>
        <dbReference type="Pfam" id="PF10433"/>
    </source>
</evidence>
<proteinExistence type="predicted"/>
<name>A0A9W4CWV0_BLUGR</name>
<protein>
    <submittedName>
        <fullName evidence="2">BgTH12-04134</fullName>
    </submittedName>
</protein>
<dbReference type="Pfam" id="PF10433">
    <property type="entry name" value="Beta-prop_RSE1_1st"/>
    <property type="match status" value="1"/>
</dbReference>
<dbReference type="Proteomes" id="UP000683417">
    <property type="component" value="Unassembled WGS sequence"/>
</dbReference>
<dbReference type="InterPro" id="IPR050358">
    <property type="entry name" value="RSE1/DDB1/CFT1"/>
</dbReference>
<organism evidence="2 3">
    <name type="scientific">Blumeria graminis f. sp. triticale</name>
    <dbReference type="NCBI Taxonomy" id="1689686"/>
    <lineage>
        <taxon>Eukaryota</taxon>
        <taxon>Fungi</taxon>
        <taxon>Dikarya</taxon>
        <taxon>Ascomycota</taxon>
        <taxon>Pezizomycotina</taxon>
        <taxon>Leotiomycetes</taxon>
        <taxon>Erysiphales</taxon>
        <taxon>Erysiphaceae</taxon>
        <taxon>Blumeria</taxon>
    </lineage>
</organism>
<gene>
    <name evidence="2" type="ORF">BGTH12_LOCUS1387</name>
</gene>
<reference evidence="2" key="1">
    <citation type="submission" date="2020-10" db="EMBL/GenBank/DDBJ databases">
        <authorList>
            <person name="Muller C M."/>
        </authorList>
    </citation>
    <scope>NUCLEOTIDE SEQUENCE</scope>
    <source>
        <strain evidence="2">THUN-12</strain>
    </source>
</reference>
<dbReference type="PANTHER" id="PTHR10644">
    <property type="entry name" value="DNA REPAIR/RNA PROCESSING CPSF FAMILY"/>
    <property type="match status" value="1"/>
</dbReference>
<evidence type="ECO:0000313" key="3">
    <source>
        <dbReference type="Proteomes" id="UP000683417"/>
    </source>
</evidence>
<dbReference type="EMBL" id="CAJHIT010000002">
    <property type="protein sequence ID" value="CAD6500029.1"/>
    <property type="molecule type" value="Genomic_DNA"/>
</dbReference>
<sequence>MPFSSMALDFTASTNEGLTTNATTTDEAHHYSNQQEDSSLKDRRILCLHSEPKLGILTQTVVASPLVNLILIANLRNSISYDLAFIGDDFVQIRELHSDGYLYDLIYEQRFGSRIRNAQVIGSLKEYKDDLEFDDSGKSDVDGSFSNSTDESKTPRLRQLPPQSLILHLCNGDMQFMTIQTDHEGKLSILSNRHRFLRPMQKLQAGIYLAVDPSSNYMAIGCSEGAFTICVLNSREILKKQFRLSSKLQFIASELRIFIDGAIVKMDFLHSEVEDSGYVVLLVLTACKGQTRMFFYRWKIGSDLSEIRPHSRWGNTVQNQHKLPLLLIPLRLRTSFILVFENRLSVYQDMLEGSPSISDLEMTIHPPLSCFHGRGTPLWSAWARPPRSPRHVVLRDDIFLIREDGLVAYIEVDAEIEGLIASDNKVGELGGNCGPAVACLGFDGLDRTKSGDMIITGGASCAGGTYLLRAREAIQLHEPIQNWTPAQDFVIVNSHEDSKLSDPESKYDRVATKFSRPDRIFSCIGKGNSSAIAELRFGLEAKIGLITEYDTAINQSWVLHNLGSSGDDISNETLFLLALDDSSSVLRLASDGSAITELDEDSTKFDLNHRTIAVFQRGEWTIQVTEKSIMVDKESTGRHIYTNKNLLNACQGEEIVGCGSIISHAAIDERFVVFTTFVRPSNLVYVNIFEIDSVQYKSFIEDSPNTVPSLRVVTLKITSNVTSLARCSILGVNYALICERNEEKNVINFLPLDIETRIFPQISHSIISEFKTEAIISTHFQTMEYGNFLLFCGTRDGLLVMMELDRQLKIIASRCEQVGVTSVVITRDEHSSYGYFVICDSCLYAIVPRVNSSKFSNINNIFEINRIWLTDALQPGIQQPKINSIASQPPFRLDTKTRDCLLTTGSQIIIASLYANSKMIPRQMKLAGSPTRIMYSNTLKVLITAALIENKSTILLIDPETGNDLSYPIDQNTKKSVDFISGLGHWNERVFRISEWIYVKDGRKWNFIIASTSLGRVLIISVNHLGTIHSEIQNPLFDSGAEKDRSRGRSKISFYTRYKFWAPDPVYSVVGYSEGILWCAGRKLFCDILDLAEKKFKRKAEYELPSPAVNLVYEDGTIYALTSSHSLEILRLVTTDNGTLKIQRTHGDPISRPSLNNIIYNSRYQDPIHIISDKMCKVVGLKPTRNAIMDTLETIFEAQLPHSILRFRYGRCRPLWDPLRTPGKAFDKIPLICENSAEADESTCCMGKSELLGLSITGSLIHFTVLNFLSWKFLRLLTDLALRSPKVCRFTFQDEGDLDLLQQNTKSKFSMHIDGDILKRCLQERLIEDILGVGVVGLNYPIHVDGELLTRTDILPTRLTELLHELHGDLPINAKIDVYIAQVYSDLEYFLRPVI</sequence>